<sequence length="104" mass="11395">MTNIAEIKNQSEFDQFIQTNPQAVVQLTNLPNGQPDPTLEAAANDTTNVKFARVNVVELPAIAKPFNLNSYPTYVLYKNGDAWQVPLTDVTPEGLKAMAGVFSQ</sequence>
<dbReference type="InterPro" id="IPR036249">
    <property type="entry name" value="Thioredoxin-like_sf"/>
</dbReference>
<dbReference type="OrthoDB" id="10263751at2759"/>
<protein>
    <recommendedName>
        <fullName evidence="1">Thioredoxin domain-containing protein</fullName>
    </recommendedName>
</protein>
<keyword evidence="3" id="KW-1185">Reference proteome</keyword>
<proteinExistence type="predicted"/>
<dbReference type="SUPFAM" id="SSF52833">
    <property type="entry name" value="Thioredoxin-like"/>
    <property type="match status" value="1"/>
</dbReference>
<gene>
    <name evidence="2" type="ORF">IWQ60_010041</name>
</gene>
<comment type="caution">
    <text evidence="2">The sequence shown here is derived from an EMBL/GenBank/DDBJ whole genome shotgun (WGS) entry which is preliminary data.</text>
</comment>
<dbReference type="Gene3D" id="3.40.30.10">
    <property type="entry name" value="Glutaredoxin"/>
    <property type="match status" value="1"/>
</dbReference>
<dbReference type="Proteomes" id="UP001150569">
    <property type="component" value="Unassembled WGS sequence"/>
</dbReference>
<dbReference type="AlphaFoldDB" id="A0A9W8DNC6"/>
<evidence type="ECO:0000313" key="3">
    <source>
        <dbReference type="Proteomes" id="UP001150569"/>
    </source>
</evidence>
<dbReference type="InterPro" id="IPR013766">
    <property type="entry name" value="Thioredoxin_domain"/>
</dbReference>
<accession>A0A9W8DNC6</accession>
<dbReference type="EMBL" id="JANBPT010000909">
    <property type="protein sequence ID" value="KAJ1911641.1"/>
    <property type="molecule type" value="Genomic_DNA"/>
</dbReference>
<dbReference type="CDD" id="cd02947">
    <property type="entry name" value="TRX_family"/>
    <property type="match status" value="1"/>
</dbReference>
<name>A0A9W8DNC6_9FUNG</name>
<evidence type="ECO:0000259" key="1">
    <source>
        <dbReference type="Pfam" id="PF00085"/>
    </source>
</evidence>
<dbReference type="Pfam" id="PF00085">
    <property type="entry name" value="Thioredoxin"/>
    <property type="match status" value="1"/>
</dbReference>
<evidence type="ECO:0000313" key="2">
    <source>
        <dbReference type="EMBL" id="KAJ1911641.1"/>
    </source>
</evidence>
<reference evidence="2" key="1">
    <citation type="submission" date="2022-07" db="EMBL/GenBank/DDBJ databases">
        <title>Phylogenomic reconstructions and comparative analyses of Kickxellomycotina fungi.</title>
        <authorList>
            <person name="Reynolds N.K."/>
            <person name="Stajich J.E."/>
            <person name="Barry K."/>
            <person name="Grigoriev I.V."/>
            <person name="Crous P."/>
            <person name="Smith M.E."/>
        </authorList>
    </citation>
    <scope>NUCLEOTIDE SEQUENCE</scope>
    <source>
        <strain evidence="2">RSA 861</strain>
    </source>
</reference>
<organism evidence="2 3">
    <name type="scientific">Tieghemiomyces parasiticus</name>
    <dbReference type="NCBI Taxonomy" id="78921"/>
    <lineage>
        <taxon>Eukaryota</taxon>
        <taxon>Fungi</taxon>
        <taxon>Fungi incertae sedis</taxon>
        <taxon>Zoopagomycota</taxon>
        <taxon>Kickxellomycotina</taxon>
        <taxon>Dimargaritomycetes</taxon>
        <taxon>Dimargaritales</taxon>
        <taxon>Dimargaritaceae</taxon>
        <taxon>Tieghemiomyces</taxon>
    </lineage>
</organism>
<feature type="domain" description="Thioredoxin" evidence="1">
    <location>
        <begin position="10"/>
        <end position="83"/>
    </location>
</feature>